<protein>
    <submittedName>
        <fullName evidence="2">Uncharacterized protein</fullName>
    </submittedName>
</protein>
<sequence length="164" mass="18978">MDGSTLLELATTYKENVILNVMINNKLSLNDYFEVYCSFNEIVGVAYMVLKLAKVFILLNQDSYEDLQPLVKNRPKTDSDISEIKVQVIQTKNKLLTDILEKYDSVKFVYKPSLSPFIDKVCLELDNENCKIRDGIRNEIEKVLDDTQTFENDQDTNQKGIVFY</sequence>
<organism evidence="2 3">
    <name type="scientific">Thelohanellus kitauei</name>
    <name type="common">Myxosporean</name>
    <dbReference type="NCBI Taxonomy" id="669202"/>
    <lineage>
        <taxon>Eukaryota</taxon>
        <taxon>Metazoa</taxon>
        <taxon>Cnidaria</taxon>
        <taxon>Myxozoa</taxon>
        <taxon>Myxosporea</taxon>
        <taxon>Bivalvulida</taxon>
        <taxon>Platysporina</taxon>
        <taxon>Myxobolidae</taxon>
        <taxon>Thelohanellus</taxon>
    </lineage>
</organism>
<evidence type="ECO:0000313" key="3">
    <source>
        <dbReference type="Proteomes" id="UP000031668"/>
    </source>
</evidence>
<name>A0A0C2NI58_THEKT</name>
<evidence type="ECO:0000313" key="2">
    <source>
        <dbReference type="EMBL" id="KII73687.1"/>
    </source>
</evidence>
<dbReference type="EMBL" id="JWZT01000707">
    <property type="protein sequence ID" value="KII73687.1"/>
    <property type="molecule type" value="Genomic_DNA"/>
</dbReference>
<gene>
    <name evidence="1" type="ORF">RF11_01891</name>
    <name evidence="2" type="ORF">RF11_01893</name>
</gene>
<reference evidence="2 3" key="1">
    <citation type="journal article" date="2014" name="Genome Biol. Evol.">
        <title>The genome of the myxosporean Thelohanellus kitauei shows adaptations to nutrient acquisition within its fish host.</title>
        <authorList>
            <person name="Yang Y."/>
            <person name="Xiong J."/>
            <person name="Zhou Z."/>
            <person name="Huo F."/>
            <person name="Miao W."/>
            <person name="Ran C."/>
            <person name="Liu Y."/>
            <person name="Zhang J."/>
            <person name="Feng J."/>
            <person name="Wang M."/>
            <person name="Wang M."/>
            <person name="Wang L."/>
            <person name="Yao B."/>
        </authorList>
    </citation>
    <scope>NUCLEOTIDE SEQUENCE [LARGE SCALE GENOMIC DNA]</scope>
    <source>
        <strain evidence="2">Wuqing</strain>
    </source>
</reference>
<evidence type="ECO:0000313" key="1">
    <source>
        <dbReference type="EMBL" id="KII73685.1"/>
    </source>
</evidence>
<dbReference type="AlphaFoldDB" id="A0A0C2NI58"/>
<proteinExistence type="predicted"/>
<dbReference type="EMBL" id="JWZT01000707">
    <property type="protein sequence ID" value="KII73685.1"/>
    <property type="molecule type" value="Genomic_DNA"/>
</dbReference>
<keyword evidence="3" id="KW-1185">Reference proteome</keyword>
<comment type="caution">
    <text evidence="2">The sequence shown here is derived from an EMBL/GenBank/DDBJ whole genome shotgun (WGS) entry which is preliminary data.</text>
</comment>
<dbReference type="Proteomes" id="UP000031668">
    <property type="component" value="Unassembled WGS sequence"/>
</dbReference>
<accession>A0A0C2NI58</accession>